<sequence length="89" mass="9890">MEVSPTVIPSHNPPITGTTFKAKLMISESLVKIEVICSEKATKVKALMRPMIRPRNIEDLHETKLLSFKEAPIKLATLVEVAMEMENGS</sequence>
<accession>A0A9P8Q4Y7</accession>
<dbReference type="Proteomes" id="UP000774326">
    <property type="component" value="Unassembled WGS sequence"/>
</dbReference>
<dbReference type="EMBL" id="JAEUBG010002676">
    <property type="protein sequence ID" value="KAH3684173.1"/>
    <property type="molecule type" value="Genomic_DNA"/>
</dbReference>
<comment type="caution">
    <text evidence="1">The sequence shown here is derived from an EMBL/GenBank/DDBJ whole genome shotgun (WGS) entry which is preliminary data.</text>
</comment>
<organism evidence="1 2">
    <name type="scientific">Wickerhamomyces pijperi</name>
    <name type="common">Yeast</name>
    <name type="synonym">Pichia pijperi</name>
    <dbReference type="NCBI Taxonomy" id="599730"/>
    <lineage>
        <taxon>Eukaryota</taxon>
        <taxon>Fungi</taxon>
        <taxon>Dikarya</taxon>
        <taxon>Ascomycota</taxon>
        <taxon>Saccharomycotina</taxon>
        <taxon>Saccharomycetes</taxon>
        <taxon>Phaffomycetales</taxon>
        <taxon>Wickerhamomycetaceae</taxon>
        <taxon>Wickerhamomyces</taxon>
    </lineage>
</organism>
<evidence type="ECO:0000313" key="2">
    <source>
        <dbReference type="Proteomes" id="UP000774326"/>
    </source>
</evidence>
<dbReference type="AlphaFoldDB" id="A0A9P8Q4Y7"/>
<name>A0A9P8Q4Y7_WICPI</name>
<keyword evidence="2" id="KW-1185">Reference proteome</keyword>
<protein>
    <submittedName>
        <fullName evidence="1">Uncharacterized protein</fullName>
    </submittedName>
</protein>
<reference evidence="1" key="1">
    <citation type="journal article" date="2021" name="Open Biol.">
        <title>Shared evolutionary footprints suggest mitochondrial oxidative damage underlies multiple complex I losses in fungi.</title>
        <authorList>
            <person name="Schikora-Tamarit M.A."/>
            <person name="Marcet-Houben M."/>
            <person name="Nosek J."/>
            <person name="Gabaldon T."/>
        </authorList>
    </citation>
    <scope>NUCLEOTIDE SEQUENCE</scope>
    <source>
        <strain evidence="1">CBS2887</strain>
    </source>
</reference>
<gene>
    <name evidence="1" type="ORF">WICPIJ_004855</name>
</gene>
<evidence type="ECO:0000313" key="1">
    <source>
        <dbReference type="EMBL" id="KAH3684173.1"/>
    </source>
</evidence>
<reference evidence="1" key="2">
    <citation type="submission" date="2021-01" db="EMBL/GenBank/DDBJ databases">
        <authorList>
            <person name="Schikora-Tamarit M.A."/>
        </authorList>
    </citation>
    <scope>NUCLEOTIDE SEQUENCE</scope>
    <source>
        <strain evidence="1">CBS2887</strain>
    </source>
</reference>
<proteinExistence type="predicted"/>